<protein>
    <submittedName>
        <fullName evidence="2">Uncharacterized protein</fullName>
    </submittedName>
</protein>
<evidence type="ECO:0000256" key="1">
    <source>
        <dbReference type="SAM" id="Phobius"/>
    </source>
</evidence>
<keyword evidence="1" id="KW-1133">Transmembrane helix</keyword>
<dbReference type="EnsemblMetazoa" id="ACUA024677-RA">
    <property type="protein sequence ID" value="ACUA024677-PA"/>
    <property type="gene ID" value="ACUA024677"/>
</dbReference>
<accession>A0A182MRQ5</accession>
<keyword evidence="1" id="KW-0812">Transmembrane</keyword>
<reference evidence="2" key="2">
    <citation type="submission" date="2020-05" db="UniProtKB">
        <authorList>
            <consortium name="EnsemblMetazoa"/>
        </authorList>
    </citation>
    <scope>IDENTIFICATION</scope>
    <source>
        <strain evidence="2">A-37</strain>
    </source>
</reference>
<feature type="transmembrane region" description="Helical" evidence="1">
    <location>
        <begin position="6"/>
        <end position="25"/>
    </location>
</feature>
<dbReference type="EMBL" id="AXCM01000147">
    <property type="status" value="NOT_ANNOTATED_CDS"/>
    <property type="molecule type" value="Genomic_DNA"/>
</dbReference>
<proteinExistence type="predicted"/>
<evidence type="ECO:0000313" key="3">
    <source>
        <dbReference type="Proteomes" id="UP000075883"/>
    </source>
</evidence>
<organism evidence="2 3">
    <name type="scientific">Anopheles culicifacies</name>
    <dbReference type="NCBI Taxonomy" id="139723"/>
    <lineage>
        <taxon>Eukaryota</taxon>
        <taxon>Metazoa</taxon>
        <taxon>Ecdysozoa</taxon>
        <taxon>Arthropoda</taxon>
        <taxon>Hexapoda</taxon>
        <taxon>Insecta</taxon>
        <taxon>Pterygota</taxon>
        <taxon>Neoptera</taxon>
        <taxon>Endopterygota</taxon>
        <taxon>Diptera</taxon>
        <taxon>Nematocera</taxon>
        <taxon>Culicoidea</taxon>
        <taxon>Culicidae</taxon>
        <taxon>Anophelinae</taxon>
        <taxon>Anopheles</taxon>
        <taxon>culicifacies species complex</taxon>
    </lineage>
</organism>
<dbReference type="VEuPathDB" id="VectorBase:ACUA024677"/>
<dbReference type="Proteomes" id="UP000075883">
    <property type="component" value="Unassembled WGS sequence"/>
</dbReference>
<dbReference type="AlphaFoldDB" id="A0A182MRQ5"/>
<keyword evidence="3" id="KW-1185">Reference proteome</keyword>
<sequence>MAQQKGLPFFFFFFFIAEIILIAPIKRVPPSPTNARRNLFEVVTLVVVKTHYTMGRTKDIRYWRFINGAGDRNITDNFEWARPRFESHSGRSPVRRDYPVAGTFMS</sequence>
<reference evidence="3" key="1">
    <citation type="submission" date="2013-09" db="EMBL/GenBank/DDBJ databases">
        <title>The Genome Sequence of Anopheles culicifacies species A.</title>
        <authorList>
            <consortium name="The Broad Institute Genomics Platform"/>
            <person name="Neafsey D.E."/>
            <person name="Besansky N."/>
            <person name="Howell P."/>
            <person name="Walton C."/>
            <person name="Young S.K."/>
            <person name="Zeng Q."/>
            <person name="Gargeya S."/>
            <person name="Fitzgerald M."/>
            <person name="Haas B."/>
            <person name="Abouelleil A."/>
            <person name="Allen A.W."/>
            <person name="Alvarado L."/>
            <person name="Arachchi H.M."/>
            <person name="Berlin A.M."/>
            <person name="Chapman S.B."/>
            <person name="Gainer-Dewar J."/>
            <person name="Goldberg J."/>
            <person name="Griggs A."/>
            <person name="Gujja S."/>
            <person name="Hansen M."/>
            <person name="Howarth C."/>
            <person name="Imamovic A."/>
            <person name="Ireland A."/>
            <person name="Larimer J."/>
            <person name="McCowan C."/>
            <person name="Murphy C."/>
            <person name="Pearson M."/>
            <person name="Poon T.W."/>
            <person name="Priest M."/>
            <person name="Roberts A."/>
            <person name="Saif S."/>
            <person name="Shea T."/>
            <person name="Sisk P."/>
            <person name="Sykes S."/>
            <person name="Wortman J."/>
            <person name="Nusbaum C."/>
            <person name="Birren B."/>
        </authorList>
    </citation>
    <scope>NUCLEOTIDE SEQUENCE [LARGE SCALE GENOMIC DNA]</scope>
    <source>
        <strain evidence="3">A-37</strain>
    </source>
</reference>
<name>A0A182MRQ5_9DIPT</name>
<evidence type="ECO:0000313" key="2">
    <source>
        <dbReference type="EnsemblMetazoa" id="ACUA024677-PA"/>
    </source>
</evidence>
<keyword evidence="1" id="KW-0472">Membrane</keyword>